<comment type="caution">
    <text evidence="2">The sequence shown here is derived from an EMBL/GenBank/DDBJ whole genome shotgun (WGS) entry which is preliminary data.</text>
</comment>
<dbReference type="InterPro" id="IPR050228">
    <property type="entry name" value="Carboxylesterase_BioH"/>
</dbReference>
<accession>A0ABU3DF43</accession>
<keyword evidence="2" id="KW-0378">Hydrolase</keyword>
<evidence type="ECO:0000313" key="3">
    <source>
        <dbReference type="Proteomes" id="UP001265259"/>
    </source>
</evidence>
<dbReference type="RefSeq" id="WP_311690101.1">
    <property type="nucleotide sequence ID" value="NZ_JAVRHL010000002.1"/>
</dbReference>
<dbReference type="Pfam" id="PF00561">
    <property type="entry name" value="Abhydrolase_1"/>
    <property type="match status" value="1"/>
</dbReference>
<protein>
    <submittedName>
        <fullName evidence="2">Alpha/beta hydrolase</fullName>
    </submittedName>
</protein>
<dbReference type="SUPFAM" id="SSF53474">
    <property type="entry name" value="alpha/beta-Hydrolases"/>
    <property type="match status" value="1"/>
</dbReference>
<dbReference type="GO" id="GO:0016787">
    <property type="term" value="F:hydrolase activity"/>
    <property type="evidence" value="ECO:0007669"/>
    <property type="project" value="UniProtKB-KW"/>
</dbReference>
<proteinExistence type="predicted"/>
<feature type="domain" description="AB hydrolase-1" evidence="1">
    <location>
        <begin position="22"/>
        <end position="143"/>
    </location>
</feature>
<dbReference type="PANTHER" id="PTHR43194">
    <property type="entry name" value="HYDROLASE ALPHA/BETA FOLD FAMILY"/>
    <property type="match status" value="1"/>
</dbReference>
<evidence type="ECO:0000313" key="2">
    <source>
        <dbReference type="EMBL" id="MDT0682343.1"/>
    </source>
</evidence>
<dbReference type="InterPro" id="IPR029058">
    <property type="entry name" value="AB_hydrolase_fold"/>
</dbReference>
<organism evidence="2 3">
    <name type="scientific">Tropicimonas omnivorans</name>
    <dbReference type="NCBI Taxonomy" id="3075590"/>
    <lineage>
        <taxon>Bacteria</taxon>
        <taxon>Pseudomonadati</taxon>
        <taxon>Pseudomonadota</taxon>
        <taxon>Alphaproteobacteria</taxon>
        <taxon>Rhodobacterales</taxon>
        <taxon>Roseobacteraceae</taxon>
        <taxon>Tropicimonas</taxon>
    </lineage>
</organism>
<keyword evidence="3" id="KW-1185">Reference proteome</keyword>
<gene>
    <name evidence="2" type="ORF">RM543_06585</name>
</gene>
<dbReference type="EMBL" id="JAVRHL010000002">
    <property type="protein sequence ID" value="MDT0682343.1"/>
    <property type="molecule type" value="Genomic_DNA"/>
</dbReference>
<dbReference type="Proteomes" id="UP001265259">
    <property type="component" value="Unassembled WGS sequence"/>
</dbReference>
<sequence length="275" mass="29939">MDHFTADDGARIAYLDEGAGLPLLCLPGLTRTHGDFRYLMPHLDLATTRVIRMDYRGRGGSDWTGAESYTASREGRDAIQLLDHLGLDKAAILGTSRGGLIGMLLAATAKERLLGLALNDVGPVLEEKGLSAIDGYIGRRPAAKTHAEAAAAMERTLTGFTDLPEGRWMEEAELHYRAGQDGLELTYDPALRDSFLAAFKGGTTPAWALFDAAEGLPLALLRGENSDLLSQETADEMCRRRPDMFYGAVPGRAHIPFLDEPHALAVLNDWMEAMR</sequence>
<dbReference type="InterPro" id="IPR000073">
    <property type="entry name" value="AB_hydrolase_1"/>
</dbReference>
<reference evidence="2 3" key="1">
    <citation type="submission" date="2023-09" db="EMBL/GenBank/DDBJ databases">
        <authorList>
            <person name="Rey-Velasco X."/>
        </authorList>
    </citation>
    <scope>NUCLEOTIDE SEQUENCE [LARGE SCALE GENOMIC DNA]</scope>
    <source>
        <strain evidence="2 3">F158</strain>
    </source>
</reference>
<name>A0ABU3DF43_9RHOB</name>
<dbReference type="Gene3D" id="3.40.50.1820">
    <property type="entry name" value="alpha/beta hydrolase"/>
    <property type="match status" value="1"/>
</dbReference>
<dbReference type="PANTHER" id="PTHR43194:SF2">
    <property type="entry name" value="PEROXISOMAL MEMBRANE PROTEIN LPX1"/>
    <property type="match status" value="1"/>
</dbReference>
<evidence type="ECO:0000259" key="1">
    <source>
        <dbReference type="Pfam" id="PF00561"/>
    </source>
</evidence>